<proteinExistence type="inferred from homology"/>
<feature type="domain" description="Dihydroneopterin aldolase/epimerase" evidence="8">
    <location>
        <begin position="32"/>
        <end position="142"/>
    </location>
</feature>
<evidence type="ECO:0000256" key="3">
    <source>
        <dbReference type="ARBA" id="ARBA00005708"/>
    </source>
</evidence>
<dbReference type="RefSeq" id="WP_232516396.1">
    <property type="nucleotide sequence ID" value="NZ_JBHSOG010000007.1"/>
</dbReference>
<evidence type="ECO:0000313" key="9">
    <source>
        <dbReference type="EMBL" id="MFC5768044.1"/>
    </source>
</evidence>
<dbReference type="InterPro" id="IPR006157">
    <property type="entry name" value="FolB_dom"/>
</dbReference>
<comment type="pathway">
    <text evidence="2">Cofactor biosynthesis; tetrahydrofolate biosynthesis; 2-amino-4-hydroxy-6-hydroxymethyl-7,8-dihydropteridine diphosphate from 7,8-dihydroneopterin triphosphate: step 3/4.</text>
</comment>
<comment type="caution">
    <text evidence="9">The sequence shown here is derived from an EMBL/GenBank/DDBJ whole genome shotgun (WGS) entry which is preliminary data.</text>
</comment>
<keyword evidence="5" id="KW-0289">Folate biosynthesis</keyword>
<name>A0ABW1ALU0_9RHOO</name>
<comment type="similarity">
    <text evidence="3">Belongs to the DHNA family.</text>
</comment>
<keyword evidence="6" id="KW-0456">Lyase</keyword>
<evidence type="ECO:0000256" key="7">
    <source>
        <dbReference type="ARBA" id="ARBA00032903"/>
    </source>
</evidence>
<dbReference type="Gene3D" id="3.30.1130.10">
    <property type="match status" value="1"/>
</dbReference>
<gene>
    <name evidence="9" type="ORF">ACFPTN_01525</name>
</gene>
<dbReference type="SUPFAM" id="SSF55620">
    <property type="entry name" value="Tetrahydrobiopterin biosynthesis enzymes-like"/>
    <property type="match status" value="1"/>
</dbReference>
<dbReference type="Proteomes" id="UP001595974">
    <property type="component" value="Unassembled WGS sequence"/>
</dbReference>
<organism evidence="9 10">
    <name type="scientific">Thauera sinica</name>
    <dbReference type="NCBI Taxonomy" id="2665146"/>
    <lineage>
        <taxon>Bacteria</taxon>
        <taxon>Pseudomonadati</taxon>
        <taxon>Pseudomonadota</taxon>
        <taxon>Betaproteobacteria</taxon>
        <taxon>Rhodocyclales</taxon>
        <taxon>Zoogloeaceae</taxon>
        <taxon>Thauera</taxon>
    </lineage>
</organism>
<keyword evidence="10" id="KW-1185">Reference proteome</keyword>
<dbReference type="PANTHER" id="PTHR42844">
    <property type="entry name" value="DIHYDRONEOPTERIN ALDOLASE 1-RELATED"/>
    <property type="match status" value="1"/>
</dbReference>
<dbReference type="SMART" id="SM00905">
    <property type="entry name" value="FolB"/>
    <property type="match status" value="1"/>
</dbReference>
<evidence type="ECO:0000259" key="8">
    <source>
        <dbReference type="SMART" id="SM00905"/>
    </source>
</evidence>
<dbReference type="InterPro" id="IPR006156">
    <property type="entry name" value="Dihydroneopterin_aldolase"/>
</dbReference>
<dbReference type="EC" id="4.1.2.25" evidence="4"/>
<comment type="catalytic activity">
    <reaction evidence="1">
        <text>7,8-dihydroneopterin = 6-hydroxymethyl-7,8-dihydropterin + glycolaldehyde</text>
        <dbReference type="Rhea" id="RHEA:10540"/>
        <dbReference type="ChEBI" id="CHEBI:17001"/>
        <dbReference type="ChEBI" id="CHEBI:17071"/>
        <dbReference type="ChEBI" id="CHEBI:44841"/>
        <dbReference type="EC" id="4.1.2.25"/>
    </reaction>
</comment>
<evidence type="ECO:0000256" key="6">
    <source>
        <dbReference type="ARBA" id="ARBA00023239"/>
    </source>
</evidence>
<sequence length="173" mass="18929">MTNIPASQPMPHFFPVDPAPAGRGGEAPLDVIFIHGFVGETVIGIHHDELDRPQPLRIDLAAGVPRSLACDTDRIGDTIDYGEVRGALRELLRHHRHQLLEAFAEGVANLLLGRFGAHWVRVGITKPRKFDDVEGVGVLIERRRAHREPAAPRRDAEVLSLLASGMVPGGRGR</sequence>
<dbReference type="NCBIfam" id="TIGR00526">
    <property type="entry name" value="folB_dom"/>
    <property type="match status" value="1"/>
</dbReference>
<dbReference type="Pfam" id="PF02152">
    <property type="entry name" value="FolB"/>
    <property type="match status" value="1"/>
</dbReference>
<dbReference type="InterPro" id="IPR043133">
    <property type="entry name" value="GTP-CH-I_C/QueF"/>
</dbReference>
<dbReference type="EMBL" id="JBHSOG010000007">
    <property type="protein sequence ID" value="MFC5768044.1"/>
    <property type="molecule type" value="Genomic_DNA"/>
</dbReference>
<evidence type="ECO:0000256" key="5">
    <source>
        <dbReference type="ARBA" id="ARBA00022909"/>
    </source>
</evidence>
<accession>A0ABW1ALU0</accession>
<dbReference type="PANTHER" id="PTHR42844:SF1">
    <property type="entry name" value="DIHYDRONEOPTERIN ALDOLASE 1-RELATED"/>
    <property type="match status" value="1"/>
</dbReference>
<evidence type="ECO:0000256" key="4">
    <source>
        <dbReference type="ARBA" id="ARBA00013043"/>
    </source>
</evidence>
<protein>
    <recommendedName>
        <fullName evidence="4">dihydroneopterin aldolase</fullName>
        <ecNumber evidence="4">4.1.2.25</ecNumber>
    </recommendedName>
    <alternativeName>
        <fullName evidence="7">7,8-dihydroneopterin aldolase</fullName>
    </alternativeName>
</protein>
<evidence type="ECO:0000313" key="10">
    <source>
        <dbReference type="Proteomes" id="UP001595974"/>
    </source>
</evidence>
<evidence type="ECO:0000256" key="1">
    <source>
        <dbReference type="ARBA" id="ARBA00001353"/>
    </source>
</evidence>
<reference evidence="10" key="1">
    <citation type="journal article" date="2019" name="Int. J. Syst. Evol. Microbiol.">
        <title>The Global Catalogue of Microorganisms (GCM) 10K type strain sequencing project: providing services to taxonomists for standard genome sequencing and annotation.</title>
        <authorList>
            <consortium name="The Broad Institute Genomics Platform"/>
            <consortium name="The Broad Institute Genome Sequencing Center for Infectious Disease"/>
            <person name="Wu L."/>
            <person name="Ma J."/>
        </authorList>
    </citation>
    <scope>NUCLEOTIDE SEQUENCE [LARGE SCALE GENOMIC DNA]</scope>
    <source>
        <strain evidence="10">SHR3</strain>
    </source>
</reference>
<evidence type="ECO:0000256" key="2">
    <source>
        <dbReference type="ARBA" id="ARBA00005013"/>
    </source>
</evidence>